<gene>
    <name evidence="4" type="ORF">Afil01_63670</name>
</gene>
<dbReference type="PANTHER" id="PTHR16305">
    <property type="entry name" value="TESTICULAR SOLUBLE ADENYLYL CYCLASE"/>
    <property type="match status" value="1"/>
</dbReference>
<protein>
    <recommendedName>
        <fullName evidence="3">HTH luxR-type domain-containing protein</fullName>
    </recommendedName>
</protein>
<dbReference type="InterPro" id="IPR036388">
    <property type="entry name" value="WH-like_DNA-bd_sf"/>
</dbReference>
<dbReference type="GO" id="GO:0006355">
    <property type="term" value="P:regulation of DNA-templated transcription"/>
    <property type="evidence" value="ECO:0007669"/>
    <property type="project" value="InterPro"/>
</dbReference>
<evidence type="ECO:0000313" key="4">
    <source>
        <dbReference type="EMBL" id="GLZ81560.1"/>
    </source>
</evidence>
<keyword evidence="1" id="KW-0547">Nucleotide-binding</keyword>
<dbReference type="InterPro" id="IPR016032">
    <property type="entry name" value="Sig_transdc_resp-reg_C-effctor"/>
</dbReference>
<dbReference type="EMBL" id="BSTX01000006">
    <property type="protein sequence ID" value="GLZ81560.1"/>
    <property type="molecule type" value="Genomic_DNA"/>
</dbReference>
<dbReference type="GO" id="GO:0005524">
    <property type="term" value="F:ATP binding"/>
    <property type="evidence" value="ECO:0007669"/>
    <property type="project" value="UniProtKB-KW"/>
</dbReference>
<dbReference type="Gene3D" id="1.10.10.10">
    <property type="entry name" value="Winged helix-like DNA-binding domain superfamily/Winged helix DNA-binding domain"/>
    <property type="match status" value="1"/>
</dbReference>
<sequence>MAKLIGRDVELSTVDAVLAAGGPAALTIAGEAGIGKSALWRHAMEAARGRGFGVLSCRAAEAEVRLSFGGLVDLLRPVNGDVLSFLPVPQRDALECALLRRQGEGEVDRRAVYLAVLGVIRTLSRWNPVVIGVDDAQWLDEPTRAALEYTVRRLTGERVVVIAAVRGDADEAPFGAGEALGDARAPMLRLGGIDAGALHRLLRERTGRSWPRPVLTRLHASTGGNPFYALEMARAMDRSGKGAAGEVVPLPPTLTQAVRDRIDALEPPTREALLYAAAMPQPELSGLRTVLPGDGMAALQDAEDSGVVDFDRGAVRFTHPLLASTVYAAAAPGERRRVHAKLAASAADDEARAWHLALSATGPDERIAAALEEASARALGRGAPTTAADMLDLAARHAPEPDRSRLLAAAAERVFFAGDAAGARSRYEAALAVAPAGPERVRILLDLALAVFYADGPEHAGPLCDRAIEEAEGPAAAVAYLRKAWYRLDDHRARAGDARRALELLDTAAPPDLLALALLTAAWFGFHAGLGFDPADVARARAVLPPESRTREASMSRNVLRVFPRYLDPVAGRAEIEAARAAAAEVGDESGAMQSLVHRGELDCWLGAWEAAREGAGRAVETAEQIGQLPWRPYARYVLAQATALLGDLDGADAIADAGLTESDAWVELHLLGVRGFTALSRGEAEEADRWLTRLADLCASIGLAEPGVCGPAADHVEAVTILGDLERAQLLLDGLEERARRAPRPWLAAVLHRSRAVVATGRGDLATAAEEAALALAVDVPMPFEHARAHLAMARVRRRAKEKLAARDALLAARKGFEELGAVRWVAITDEELHRLGLRRGTEHDLTPTEERIAELVAGGMSNREVAAALFVTPKTVEAHLGRVYRKLGIRTRRDLARVLREP</sequence>
<dbReference type="CDD" id="cd06170">
    <property type="entry name" value="LuxR_C_like"/>
    <property type="match status" value="1"/>
</dbReference>
<evidence type="ECO:0000256" key="1">
    <source>
        <dbReference type="ARBA" id="ARBA00022741"/>
    </source>
</evidence>
<dbReference type="Gene3D" id="1.25.40.10">
    <property type="entry name" value="Tetratricopeptide repeat domain"/>
    <property type="match status" value="1"/>
</dbReference>
<evidence type="ECO:0000256" key="2">
    <source>
        <dbReference type="ARBA" id="ARBA00022840"/>
    </source>
</evidence>
<dbReference type="PANTHER" id="PTHR16305:SF35">
    <property type="entry name" value="TRANSCRIPTIONAL ACTIVATOR DOMAIN"/>
    <property type="match status" value="1"/>
</dbReference>
<dbReference type="SUPFAM" id="SSF46894">
    <property type="entry name" value="C-terminal effector domain of the bipartite response regulators"/>
    <property type="match status" value="1"/>
</dbReference>
<dbReference type="RefSeq" id="WP_285667053.1">
    <property type="nucleotide sequence ID" value="NZ_BSTX01000006.1"/>
</dbReference>
<dbReference type="GO" id="GO:0005737">
    <property type="term" value="C:cytoplasm"/>
    <property type="evidence" value="ECO:0007669"/>
    <property type="project" value="TreeGrafter"/>
</dbReference>
<reference evidence="4" key="1">
    <citation type="submission" date="2023-03" db="EMBL/GenBank/DDBJ databases">
        <title>Actinorhabdospora filicis NBRC 111898.</title>
        <authorList>
            <person name="Ichikawa N."/>
            <person name="Sato H."/>
            <person name="Tonouchi N."/>
        </authorList>
    </citation>
    <scope>NUCLEOTIDE SEQUENCE</scope>
    <source>
        <strain evidence="4">NBRC 111898</strain>
    </source>
</reference>
<comment type="caution">
    <text evidence="4">The sequence shown here is derived from an EMBL/GenBank/DDBJ whole genome shotgun (WGS) entry which is preliminary data.</text>
</comment>
<dbReference type="InterPro" id="IPR011990">
    <property type="entry name" value="TPR-like_helical_dom_sf"/>
</dbReference>
<dbReference type="InterPro" id="IPR027417">
    <property type="entry name" value="P-loop_NTPase"/>
</dbReference>
<accession>A0A9W6WE62</accession>
<dbReference type="Proteomes" id="UP001165079">
    <property type="component" value="Unassembled WGS sequence"/>
</dbReference>
<keyword evidence="5" id="KW-1185">Reference proteome</keyword>
<dbReference type="SUPFAM" id="SSF48452">
    <property type="entry name" value="TPR-like"/>
    <property type="match status" value="1"/>
</dbReference>
<dbReference type="SUPFAM" id="SSF52540">
    <property type="entry name" value="P-loop containing nucleoside triphosphate hydrolases"/>
    <property type="match status" value="1"/>
</dbReference>
<dbReference type="GO" id="GO:0003677">
    <property type="term" value="F:DNA binding"/>
    <property type="evidence" value="ECO:0007669"/>
    <property type="project" value="InterPro"/>
</dbReference>
<evidence type="ECO:0000259" key="3">
    <source>
        <dbReference type="PROSITE" id="PS50043"/>
    </source>
</evidence>
<dbReference type="AlphaFoldDB" id="A0A9W6WE62"/>
<dbReference type="GO" id="GO:0004016">
    <property type="term" value="F:adenylate cyclase activity"/>
    <property type="evidence" value="ECO:0007669"/>
    <property type="project" value="TreeGrafter"/>
</dbReference>
<feature type="domain" description="HTH luxR-type" evidence="3">
    <location>
        <begin position="840"/>
        <end position="904"/>
    </location>
</feature>
<dbReference type="SMART" id="SM00421">
    <property type="entry name" value="HTH_LUXR"/>
    <property type="match status" value="1"/>
</dbReference>
<dbReference type="InterPro" id="IPR000792">
    <property type="entry name" value="Tscrpt_reg_LuxR_C"/>
</dbReference>
<dbReference type="Pfam" id="PF00196">
    <property type="entry name" value="GerE"/>
    <property type="match status" value="1"/>
</dbReference>
<dbReference type="PROSITE" id="PS50043">
    <property type="entry name" value="HTH_LUXR_2"/>
    <property type="match status" value="1"/>
</dbReference>
<proteinExistence type="predicted"/>
<organism evidence="4 5">
    <name type="scientific">Actinorhabdospora filicis</name>
    <dbReference type="NCBI Taxonomy" id="1785913"/>
    <lineage>
        <taxon>Bacteria</taxon>
        <taxon>Bacillati</taxon>
        <taxon>Actinomycetota</taxon>
        <taxon>Actinomycetes</taxon>
        <taxon>Micromonosporales</taxon>
        <taxon>Micromonosporaceae</taxon>
        <taxon>Actinorhabdospora</taxon>
    </lineage>
</organism>
<dbReference type="InterPro" id="IPR041664">
    <property type="entry name" value="AAA_16"/>
</dbReference>
<dbReference type="PRINTS" id="PR00038">
    <property type="entry name" value="HTHLUXR"/>
</dbReference>
<keyword evidence="2" id="KW-0067">ATP-binding</keyword>
<dbReference type="Pfam" id="PF13191">
    <property type="entry name" value="AAA_16"/>
    <property type="match status" value="1"/>
</dbReference>
<evidence type="ECO:0000313" key="5">
    <source>
        <dbReference type="Proteomes" id="UP001165079"/>
    </source>
</evidence>
<dbReference type="PROSITE" id="PS00622">
    <property type="entry name" value="HTH_LUXR_1"/>
    <property type="match status" value="1"/>
</dbReference>
<name>A0A9W6WE62_9ACTN</name>